<keyword evidence="1" id="KW-0472">Membrane</keyword>
<comment type="caution">
    <text evidence="2">The sequence shown here is derived from an EMBL/GenBank/DDBJ whole genome shotgun (WGS) entry which is preliminary data.</text>
</comment>
<reference evidence="2 3" key="1">
    <citation type="submission" date="2021-06" db="EMBL/GenBank/DDBJ databases">
        <title>Description of novel taxa of the family Lachnospiraceae.</title>
        <authorList>
            <person name="Chaplin A.V."/>
            <person name="Sokolova S.R."/>
            <person name="Pikina A.P."/>
            <person name="Korzhanova M."/>
            <person name="Belova V."/>
            <person name="Korostin D."/>
            <person name="Efimov B.A."/>
        </authorList>
    </citation>
    <scope>NUCLEOTIDE SEQUENCE [LARGE SCALE GENOMIC DNA]</scope>
    <source>
        <strain evidence="2 3">ASD4241</strain>
    </source>
</reference>
<dbReference type="EMBL" id="JAHQCX010000001">
    <property type="protein sequence ID" value="MBU9724654.1"/>
    <property type="molecule type" value="Genomic_DNA"/>
</dbReference>
<feature type="transmembrane region" description="Helical" evidence="1">
    <location>
        <begin position="62"/>
        <end position="80"/>
    </location>
</feature>
<keyword evidence="1" id="KW-1133">Transmembrane helix</keyword>
<protein>
    <submittedName>
        <fullName evidence="2">Uncharacterized protein</fullName>
    </submittedName>
</protein>
<evidence type="ECO:0000256" key="1">
    <source>
        <dbReference type="SAM" id="Phobius"/>
    </source>
</evidence>
<accession>A0ABS6K1D1</accession>
<gene>
    <name evidence="2" type="ORF">KTH90_01360</name>
</gene>
<proteinExistence type="predicted"/>
<dbReference type="RefSeq" id="WP_238726142.1">
    <property type="nucleotide sequence ID" value="NZ_JAHQCX010000001.1"/>
</dbReference>
<sequence>MYDRKGLDILRKTSNIKDELEKDFESASDPLKSAGKAFDGSGSGRQMSPADQITAGKWFRNLLVLIAGLLVLMMLFVYFIDPFLYYRSGDHRYWLNSRYVTKGVLEHEDYDTVIIGSSMVQNFRMQSFRDKLGYEPVKATIGAMNLTEMEMMHEIVRDRPGVERIILNLDLAEFTNDDQSVIFPAYQYDDNPWNDYNYLLGYETWMRFLPLDVVIDGMYQLGVKLPEKVERKTRIDDLADWSDDAVFGSEVTWNYYQSLPKVPSGSSPEEIYEVMVSRFEAFMEQMQFHPEKEYQIIFPPYSALYWVQAAEEGTFDAELRFKRYIVQYFSDWDNVRMIDMQEIPEITDLDHYMDLVHFDPEIQEMIVDAIQSRSCDITEADVNERITATIDMARAFVKKEDARFSNPIPLLSE</sequence>
<keyword evidence="3" id="KW-1185">Reference proteome</keyword>
<dbReference type="Proteomes" id="UP001314681">
    <property type="component" value="Unassembled WGS sequence"/>
</dbReference>
<evidence type="ECO:0000313" key="3">
    <source>
        <dbReference type="Proteomes" id="UP001314681"/>
    </source>
</evidence>
<name>A0ABS6K1D1_9FIRM</name>
<keyword evidence="1" id="KW-0812">Transmembrane</keyword>
<evidence type="ECO:0000313" key="2">
    <source>
        <dbReference type="EMBL" id="MBU9724654.1"/>
    </source>
</evidence>
<organism evidence="2 3">
    <name type="scientific">Diplocloster modestus</name>
    <dbReference type="NCBI Taxonomy" id="2850322"/>
    <lineage>
        <taxon>Bacteria</taxon>
        <taxon>Bacillati</taxon>
        <taxon>Bacillota</taxon>
        <taxon>Clostridia</taxon>
        <taxon>Lachnospirales</taxon>
        <taxon>Lachnospiraceae</taxon>
        <taxon>Diplocloster</taxon>
    </lineage>
</organism>